<keyword evidence="1" id="KW-0732">Signal</keyword>
<evidence type="ECO:0008006" key="4">
    <source>
        <dbReference type="Google" id="ProtNLM"/>
    </source>
</evidence>
<name>A0A8I0DTF9_9FIRM</name>
<sequence length="178" mass="19438">MKRKVVLGMAVFMTAIMVPAQAFAAKPTGGGDYLSGTQEAVESGDLDVDEAIATMMEGFEDVYYGTYNEKEGTDILMAFDFENANGLVAIINTEKSELVWACMGVLGEDEESEGTYMVYEEANDMKFTFTFEDETETDMTIGVEGGTLTLERQETDLLASFFETMLTGGFAQTEDGAE</sequence>
<evidence type="ECO:0000256" key="1">
    <source>
        <dbReference type="SAM" id="SignalP"/>
    </source>
</evidence>
<feature type="signal peptide" evidence="1">
    <location>
        <begin position="1"/>
        <end position="24"/>
    </location>
</feature>
<evidence type="ECO:0000313" key="3">
    <source>
        <dbReference type="Proteomes" id="UP000652847"/>
    </source>
</evidence>
<proteinExistence type="predicted"/>
<dbReference type="AlphaFoldDB" id="A0A8I0DTF9"/>
<keyword evidence="3" id="KW-1185">Reference proteome</keyword>
<gene>
    <name evidence="2" type="ORF">H8S54_17560</name>
</gene>
<organism evidence="2 3">
    <name type="scientific">Blautia segnis</name>
    <dbReference type="NCBI Taxonomy" id="2763030"/>
    <lineage>
        <taxon>Bacteria</taxon>
        <taxon>Bacillati</taxon>
        <taxon>Bacillota</taxon>
        <taxon>Clostridia</taxon>
        <taxon>Lachnospirales</taxon>
        <taxon>Lachnospiraceae</taxon>
        <taxon>Blautia</taxon>
    </lineage>
</organism>
<dbReference type="RefSeq" id="WP_186901932.1">
    <property type="nucleotide sequence ID" value="NZ_JACOOT010000040.1"/>
</dbReference>
<feature type="chain" id="PRO_5034244247" description="DUF4252 domain-containing protein" evidence="1">
    <location>
        <begin position="25"/>
        <end position="178"/>
    </location>
</feature>
<accession>A0A8I0DTF9</accession>
<comment type="caution">
    <text evidence="2">The sequence shown here is derived from an EMBL/GenBank/DDBJ whole genome shotgun (WGS) entry which is preliminary data.</text>
</comment>
<reference evidence="2 3" key="1">
    <citation type="submission" date="2020-08" db="EMBL/GenBank/DDBJ databases">
        <title>Genome public.</title>
        <authorList>
            <person name="Liu C."/>
            <person name="Sun Q."/>
        </authorList>
    </citation>
    <scope>NUCLEOTIDE SEQUENCE [LARGE SCALE GENOMIC DNA]</scope>
    <source>
        <strain evidence="2 3">BX17</strain>
    </source>
</reference>
<dbReference type="Proteomes" id="UP000652847">
    <property type="component" value="Unassembled WGS sequence"/>
</dbReference>
<protein>
    <recommendedName>
        <fullName evidence="4">DUF4252 domain-containing protein</fullName>
    </recommendedName>
</protein>
<evidence type="ECO:0000313" key="2">
    <source>
        <dbReference type="EMBL" id="MBC5652853.1"/>
    </source>
</evidence>
<dbReference type="EMBL" id="JACOOT010000040">
    <property type="protein sequence ID" value="MBC5652853.1"/>
    <property type="molecule type" value="Genomic_DNA"/>
</dbReference>